<evidence type="ECO:0000259" key="1">
    <source>
        <dbReference type="Pfam" id="PF14343"/>
    </source>
</evidence>
<sequence>MKRIIALLIGICCFLTGCSVTDTNEEKIKDLEFTVVENEKVPEELKAIIEKNKESEIKMTYQIGQYLYVIRGYAMQKTGGYSISVNQCFLTEDAIHVETNLIGPDSEKKTANEPSYPVIVLKLQYMDKPVVFD</sequence>
<dbReference type="Proteomes" id="UP000245412">
    <property type="component" value="Unassembled WGS sequence"/>
</dbReference>
<feature type="domain" description="PrcB C-terminal" evidence="1">
    <location>
        <begin position="67"/>
        <end position="123"/>
    </location>
</feature>
<accession>A0AB73T433</accession>
<reference evidence="2 3" key="1">
    <citation type="submission" date="2018-05" db="EMBL/GenBank/DDBJ databases">
        <authorList>
            <person name="Goeker M."/>
            <person name="Huntemann M."/>
            <person name="Clum A."/>
            <person name="Pillay M."/>
            <person name="Palaniappan K."/>
            <person name="Varghese N."/>
            <person name="Mikhailova N."/>
            <person name="Stamatis D."/>
            <person name="Reddy T."/>
            <person name="Daum C."/>
            <person name="Shapiro N."/>
            <person name="Ivanova N."/>
            <person name="Kyrpides N."/>
            <person name="Woyke T."/>
        </authorList>
    </citation>
    <scope>NUCLEOTIDE SEQUENCE [LARGE SCALE GENOMIC DNA]</scope>
    <source>
        <strain evidence="2 3">DSM 26524</strain>
    </source>
</reference>
<dbReference type="RefSeq" id="WP_109626414.1">
    <property type="nucleotide sequence ID" value="NZ_JANKBI010000004.1"/>
</dbReference>
<comment type="caution">
    <text evidence="2">The sequence shown here is derived from an EMBL/GenBank/DDBJ whole genome shotgun (WGS) entry which is preliminary data.</text>
</comment>
<organism evidence="2 3">
    <name type="scientific">Murimonas intestini</name>
    <dbReference type="NCBI Taxonomy" id="1337051"/>
    <lineage>
        <taxon>Bacteria</taxon>
        <taxon>Bacillati</taxon>
        <taxon>Bacillota</taxon>
        <taxon>Clostridia</taxon>
        <taxon>Lachnospirales</taxon>
        <taxon>Lachnospiraceae</taxon>
        <taxon>Murimonas</taxon>
    </lineage>
</organism>
<dbReference type="Pfam" id="PF14343">
    <property type="entry name" value="PrcB_C"/>
    <property type="match status" value="1"/>
</dbReference>
<evidence type="ECO:0000313" key="3">
    <source>
        <dbReference type="Proteomes" id="UP000245412"/>
    </source>
</evidence>
<dbReference type="PROSITE" id="PS51257">
    <property type="entry name" value="PROKAR_LIPOPROTEIN"/>
    <property type="match status" value="1"/>
</dbReference>
<protein>
    <submittedName>
        <fullName evidence="2">Protease stability complex PrcB-like protein</fullName>
    </submittedName>
</protein>
<evidence type="ECO:0000313" key="2">
    <source>
        <dbReference type="EMBL" id="PWJ75467.1"/>
    </source>
</evidence>
<gene>
    <name evidence="2" type="ORF">C7383_10637</name>
</gene>
<dbReference type="AlphaFoldDB" id="A0AB73T433"/>
<dbReference type="EMBL" id="QGGY01000006">
    <property type="protein sequence ID" value="PWJ75467.1"/>
    <property type="molecule type" value="Genomic_DNA"/>
</dbReference>
<proteinExistence type="predicted"/>
<dbReference type="InterPro" id="IPR025748">
    <property type="entry name" value="PrcB_C_dom"/>
</dbReference>
<name>A0AB73T433_9FIRM</name>
<keyword evidence="3" id="KW-1185">Reference proteome</keyword>